<feature type="region of interest" description="Disordered" evidence="3">
    <location>
        <begin position="316"/>
        <end position="343"/>
    </location>
</feature>
<organism evidence="5">
    <name type="scientific">Salmonella enterica</name>
    <name type="common">Salmonella choleraesuis</name>
    <dbReference type="NCBI Taxonomy" id="28901"/>
    <lineage>
        <taxon>Bacteria</taxon>
        <taxon>Pseudomonadati</taxon>
        <taxon>Pseudomonadota</taxon>
        <taxon>Gammaproteobacteria</taxon>
        <taxon>Enterobacterales</taxon>
        <taxon>Enterobacteriaceae</taxon>
        <taxon>Salmonella</taxon>
    </lineage>
</organism>
<feature type="domain" description="MobA/MobL protein" evidence="4">
    <location>
        <begin position="91"/>
        <end position="281"/>
    </location>
</feature>
<evidence type="ECO:0000256" key="3">
    <source>
        <dbReference type="SAM" id="MobiDB-lite"/>
    </source>
</evidence>
<protein>
    <recommendedName>
        <fullName evidence="4">MobA/MobL protein domain-containing protein</fullName>
    </recommendedName>
</protein>
<proteinExistence type="inferred from homology"/>
<keyword evidence="2" id="KW-0184">Conjugation</keyword>
<dbReference type="Gene3D" id="3.30.930.30">
    <property type="match status" value="1"/>
</dbReference>
<reference evidence="5" key="1">
    <citation type="submission" date="2018-07" db="EMBL/GenBank/DDBJ databases">
        <authorList>
            <consortium name="GenomeTrakr network: Whole genome sequencing for foodborne pathogen traceback"/>
        </authorList>
    </citation>
    <scope>NUCLEOTIDE SEQUENCE</scope>
    <source>
        <strain evidence="5">FDA00010525</strain>
    </source>
</reference>
<feature type="compositionally biased region" description="Basic and acidic residues" evidence="3">
    <location>
        <begin position="322"/>
        <end position="343"/>
    </location>
</feature>
<feature type="compositionally biased region" description="Basic and acidic residues" evidence="3">
    <location>
        <begin position="399"/>
        <end position="417"/>
    </location>
</feature>
<dbReference type="NCBIfam" id="NF041496">
    <property type="entry name" value="MobQ"/>
    <property type="match status" value="1"/>
</dbReference>
<comment type="similarity">
    <text evidence="1">Belongs to the MobA/MobL family.</text>
</comment>
<feature type="region of interest" description="Disordered" evidence="3">
    <location>
        <begin position="399"/>
        <end position="426"/>
    </location>
</feature>
<dbReference type="InterPro" id="IPR005053">
    <property type="entry name" value="MobA_MobL"/>
</dbReference>
<dbReference type="Pfam" id="PF03389">
    <property type="entry name" value="MobA_MobL"/>
    <property type="match status" value="1"/>
</dbReference>
<comment type="caution">
    <text evidence="5">The sequence shown here is derived from an EMBL/GenBank/DDBJ whole genome shotgun (WGS) entry which is preliminary data.</text>
</comment>
<evidence type="ECO:0000259" key="4">
    <source>
        <dbReference type="Pfam" id="PF03389"/>
    </source>
</evidence>
<dbReference type="AlphaFoldDB" id="A0A5T2XGY2"/>
<evidence type="ECO:0000313" key="5">
    <source>
        <dbReference type="EMBL" id="EAM8625245.1"/>
    </source>
</evidence>
<evidence type="ECO:0000256" key="2">
    <source>
        <dbReference type="ARBA" id="ARBA00022971"/>
    </source>
</evidence>
<gene>
    <name evidence="5" type="ORF">BFQ53_24035</name>
</gene>
<dbReference type="EMBL" id="AACWHG010000029">
    <property type="protein sequence ID" value="EAM8625245.1"/>
    <property type="molecule type" value="Genomic_DNA"/>
</dbReference>
<sequence>MPAYTFPFGERAVSARLEGFALVASQPAEAYQRTARRKASQRFAKVAPAPHALPSSVCGHEKEKRKRRITMAIFHLSFKVLTRTTKTGKSKSSLYLAAYNSREKLKDELTGLTFDYTKKNDLYKSGIILPEDAPTRFYDRATLWGEVEKSEKRKDSQICRHAIIALPAELNGEQNEELLKKYLKNNFIKLGMCADYAIHDINNKPHAHVMLTMRKCENGGFSKKKAREWNDPKLAEVWRRQWSVLVNKTLKENGNKNTITHLSFLRQKELAIAKAREALENNDIKKAEELTTLAKHLATKKPVKRKPTAKYLKDKARKKNKNHELRERLRQQQKQKEETNKRESKLNLIFKNLILRFKGSKKTETTKMTEADFLKNMKTDEKEAEDLELNKYIDKELENELNKKNDITHTPTRDRIRNRTQKSYKS</sequence>
<evidence type="ECO:0000256" key="1">
    <source>
        <dbReference type="ARBA" id="ARBA00010873"/>
    </source>
</evidence>
<name>A0A5T2XGY2_SALER</name>
<accession>A0A5T2XGY2</accession>